<dbReference type="AlphaFoldDB" id="A0A7C4APY9"/>
<dbReference type="PANTHER" id="PTHR22617:SF43">
    <property type="entry name" value="PROTEIN PILI"/>
    <property type="match status" value="1"/>
</dbReference>
<name>A0A7C4APY9_9BACT</name>
<dbReference type="GO" id="GO:0007165">
    <property type="term" value="P:signal transduction"/>
    <property type="evidence" value="ECO:0007669"/>
    <property type="project" value="InterPro"/>
</dbReference>
<gene>
    <name evidence="2" type="ORF">ENV54_00050</name>
</gene>
<dbReference type="InterPro" id="IPR039315">
    <property type="entry name" value="CheW"/>
</dbReference>
<accession>A0A7C4APY9</accession>
<dbReference type="SUPFAM" id="SSF50341">
    <property type="entry name" value="CheW-like"/>
    <property type="match status" value="1"/>
</dbReference>
<dbReference type="GO" id="GO:0006935">
    <property type="term" value="P:chemotaxis"/>
    <property type="evidence" value="ECO:0007669"/>
    <property type="project" value="InterPro"/>
</dbReference>
<evidence type="ECO:0000313" key="2">
    <source>
        <dbReference type="EMBL" id="HGH59668.1"/>
    </source>
</evidence>
<dbReference type="InterPro" id="IPR002545">
    <property type="entry name" value="CheW-lke_dom"/>
</dbReference>
<dbReference type="PANTHER" id="PTHR22617">
    <property type="entry name" value="CHEMOTAXIS SENSOR HISTIDINE KINASE-RELATED"/>
    <property type="match status" value="1"/>
</dbReference>
<dbReference type="EMBL" id="DTGT01000003">
    <property type="protein sequence ID" value="HGH59668.1"/>
    <property type="molecule type" value="Genomic_DNA"/>
</dbReference>
<comment type="caution">
    <text evidence="2">The sequence shown here is derived from an EMBL/GenBank/DDBJ whole genome shotgun (WGS) entry which is preliminary data.</text>
</comment>
<evidence type="ECO:0000259" key="1">
    <source>
        <dbReference type="PROSITE" id="PS50851"/>
    </source>
</evidence>
<reference evidence="2" key="1">
    <citation type="journal article" date="2020" name="mSystems">
        <title>Genome- and Community-Level Interaction Insights into Carbon Utilization and Element Cycling Functions of Hydrothermarchaeota in Hydrothermal Sediment.</title>
        <authorList>
            <person name="Zhou Z."/>
            <person name="Liu Y."/>
            <person name="Xu W."/>
            <person name="Pan J."/>
            <person name="Luo Z.H."/>
            <person name="Li M."/>
        </authorList>
    </citation>
    <scope>NUCLEOTIDE SEQUENCE [LARGE SCALE GENOMIC DNA]</scope>
    <source>
        <strain evidence="2">SpSt-769</strain>
    </source>
</reference>
<dbReference type="SMART" id="SM00260">
    <property type="entry name" value="CheW"/>
    <property type="match status" value="1"/>
</dbReference>
<dbReference type="GO" id="GO:0005829">
    <property type="term" value="C:cytosol"/>
    <property type="evidence" value="ECO:0007669"/>
    <property type="project" value="TreeGrafter"/>
</dbReference>
<dbReference type="Pfam" id="PF01584">
    <property type="entry name" value="CheW"/>
    <property type="match status" value="1"/>
</dbReference>
<dbReference type="PROSITE" id="PS50851">
    <property type="entry name" value="CHEW"/>
    <property type="match status" value="1"/>
</dbReference>
<organism evidence="2">
    <name type="scientific">Desulfomonile tiedjei</name>
    <dbReference type="NCBI Taxonomy" id="2358"/>
    <lineage>
        <taxon>Bacteria</taxon>
        <taxon>Pseudomonadati</taxon>
        <taxon>Thermodesulfobacteriota</taxon>
        <taxon>Desulfomonilia</taxon>
        <taxon>Desulfomonilales</taxon>
        <taxon>Desulfomonilaceae</taxon>
        <taxon>Desulfomonile</taxon>
    </lineage>
</organism>
<proteinExistence type="predicted"/>
<sequence>MSPKQYQNCFVVFRVDERLLGVPLDYVQRVVRAAEVSPLPKSPPWVLGVLNVQGTIVCILDTRSLLGSPPREIELSDQFLILALNAKQVGLLADEVIGVRQYESSRVTESEDLVVESPLIRSIAFGEDHVTFILDTSLIASLQERLQGIGSGNVKGFEQWP</sequence>
<protein>
    <submittedName>
        <fullName evidence="2">Purine-binding chemotaxis protein CheW</fullName>
    </submittedName>
</protein>
<dbReference type="Gene3D" id="2.30.30.40">
    <property type="entry name" value="SH3 Domains"/>
    <property type="match status" value="1"/>
</dbReference>
<dbReference type="InterPro" id="IPR036061">
    <property type="entry name" value="CheW-like_dom_sf"/>
</dbReference>
<feature type="domain" description="CheW-like" evidence="1">
    <location>
        <begin position="7"/>
        <end position="145"/>
    </location>
</feature>
<dbReference type="Gene3D" id="2.40.50.180">
    <property type="entry name" value="CheA-289, Domain 4"/>
    <property type="match status" value="1"/>
</dbReference>